<evidence type="ECO:0000313" key="1">
    <source>
        <dbReference type="EMBL" id="KAF7416623.1"/>
    </source>
</evidence>
<dbReference type="EMBL" id="JACSDY010000010">
    <property type="protein sequence ID" value="KAF7416623.1"/>
    <property type="molecule type" value="Genomic_DNA"/>
</dbReference>
<dbReference type="Proteomes" id="UP000600918">
    <property type="component" value="Unassembled WGS sequence"/>
</dbReference>
<evidence type="ECO:0000313" key="2">
    <source>
        <dbReference type="Proteomes" id="UP000600918"/>
    </source>
</evidence>
<protein>
    <submittedName>
        <fullName evidence="1">Uncharacterized protein</fullName>
    </submittedName>
</protein>
<dbReference type="AlphaFoldDB" id="A0A834NRM1"/>
<organism evidence="1 2">
    <name type="scientific">Vespula pensylvanica</name>
    <name type="common">Western yellow jacket</name>
    <name type="synonym">Wasp</name>
    <dbReference type="NCBI Taxonomy" id="30213"/>
    <lineage>
        <taxon>Eukaryota</taxon>
        <taxon>Metazoa</taxon>
        <taxon>Ecdysozoa</taxon>
        <taxon>Arthropoda</taxon>
        <taxon>Hexapoda</taxon>
        <taxon>Insecta</taxon>
        <taxon>Pterygota</taxon>
        <taxon>Neoptera</taxon>
        <taxon>Endopterygota</taxon>
        <taxon>Hymenoptera</taxon>
        <taxon>Apocrita</taxon>
        <taxon>Aculeata</taxon>
        <taxon>Vespoidea</taxon>
        <taxon>Vespidae</taxon>
        <taxon>Vespinae</taxon>
        <taxon>Vespula</taxon>
    </lineage>
</organism>
<sequence>MQTLGRLQTIFSSSKKSKVTSILQYWNFKIKELRKEIGRYNQINCRCLQDLETNDDNENTHEKIEAILKKEKRLEYVFRCIL</sequence>
<gene>
    <name evidence="1" type="ORF">H0235_011154</name>
</gene>
<keyword evidence="2" id="KW-1185">Reference proteome</keyword>
<proteinExistence type="predicted"/>
<accession>A0A834NRM1</accession>
<name>A0A834NRM1_VESPE</name>
<comment type="caution">
    <text evidence="1">The sequence shown here is derived from an EMBL/GenBank/DDBJ whole genome shotgun (WGS) entry which is preliminary data.</text>
</comment>
<reference evidence="1" key="1">
    <citation type="journal article" date="2020" name="G3 (Bethesda)">
        <title>High-Quality Assemblies for Three Invasive Social Wasps from the &lt;i&gt;Vespula&lt;/i&gt; Genus.</title>
        <authorList>
            <person name="Harrop T.W.R."/>
            <person name="Guhlin J."/>
            <person name="McLaughlin G.M."/>
            <person name="Permina E."/>
            <person name="Stockwell P."/>
            <person name="Gilligan J."/>
            <person name="Le Lec M.F."/>
            <person name="Gruber M.A.M."/>
            <person name="Quinn O."/>
            <person name="Lovegrove M."/>
            <person name="Duncan E.J."/>
            <person name="Remnant E.J."/>
            <person name="Van Eeckhoven J."/>
            <person name="Graham B."/>
            <person name="Knapp R.A."/>
            <person name="Langford K.W."/>
            <person name="Kronenberg Z."/>
            <person name="Press M.O."/>
            <person name="Eacker S.M."/>
            <person name="Wilson-Rankin E.E."/>
            <person name="Purcell J."/>
            <person name="Lester P.J."/>
            <person name="Dearden P.K."/>
        </authorList>
    </citation>
    <scope>NUCLEOTIDE SEQUENCE</scope>
    <source>
        <strain evidence="1">Volc-1</strain>
    </source>
</reference>